<organism evidence="2 5">
    <name type="scientific">Neodiprion lecontei</name>
    <name type="common">Redheaded pine sawfly</name>
    <dbReference type="NCBI Taxonomy" id="441921"/>
    <lineage>
        <taxon>Eukaryota</taxon>
        <taxon>Metazoa</taxon>
        <taxon>Ecdysozoa</taxon>
        <taxon>Arthropoda</taxon>
        <taxon>Hexapoda</taxon>
        <taxon>Insecta</taxon>
        <taxon>Pterygota</taxon>
        <taxon>Neoptera</taxon>
        <taxon>Endopterygota</taxon>
        <taxon>Hymenoptera</taxon>
        <taxon>Tenthredinoidea</taxon>
        <taxon>Diprionidae</taxon>
        <taxon>Diprioninae</taxon>
        <taxon>Neodiprion</taxon>
    </lineage>
</organism>
<feature type="region of interest" description="Disordered" evidence="1">
    <location>
        <begin position="32"/>
        <end position="106"/>
    </location>
</feature>
<proteinExistence type="predicted"/>
<evidence type="ECO:0000313" key="2">
    <source>
        <dbReference type="Proteomes" id="UP000829291"/>
    </source>
</evidence>
<gene>
    <name evidence="3 4 5" type="primary">LOC107223520</name>
</gene>
<dbReference type="RefSeq" id="XP_046591428.1">
    <property type="nucleotide sequence ID" value="XM_046735472.1"/>
</dbReference>
<sequence length="275" mass="30765">MRTPPGGNWISHKIKKTYGPYGTYDQAMGECEHLGENSDSDTEDERNSVLRSTSHEPNVAVENPERVRSPIPASTSPITSINESDDSIRSTPRTQDPVASESNERDIGGIATGVQQLGLSPPMAQSNNQSVGISGSTIFDGSFKLRTVEDVMALEDLITQNDRKAEELEEFFKTLVEETQKDKRKLHQKWTLTYAVQQPLTKIFEDNATTFDPWKKYEGSKKIRGMKIFDVYYKAVLKVRPDTELEKFVTLVKAWLSETAAKQAGSTSRNTVAEN</sequence>
<evidence type="ECO:0000313" key="5">
    <source>
        <dbReference type="RefSeq" id="XP_046591430.1"/>
    </source>
</evidence>
<evidence type="ECO:0000256" key="1">
    <source>
        <dbReference type="SAM" id="MobiDB-lite"/>
    </source>
</evidence>
<keyword evidence="2" id="KW-1185">Reference proteome</keyword>
<evidence type="ECO:0000313" key="3">
    <source>
        <dbReference type="RefSeq" id="XP_046591428.1"/>
    </source>
</evidence>
<protein>
    <submittedName>
        <fullName evidence="3 4">Uncharacterized protein LOC107223520 isoform X1</fullName>
    </submittedName>
</protein>
<dbReference type="Proteomes" id="UP000829291">
    <property type="component" value="Chromosome 3"/>
</dbReference>
<accession>A0ABM3FTU0</accession>
<evidence type="ECO:0000313" key="4">
    <source>
        <dbReference type="RefSeq" id="XP_046591429.1"/>
    </source>
</evidence>
<name>A0ABM3FTU0_NEOLC</name>
<dbReference type="RefSeq" id="XP_046591429.1">
    <property type="nucleotide sequence ID" value="XM_046735473.1"/>
</dbReference>
<dbReference type="GeneID" id="107223520"/>
<feature type="compositionally biased region" description="Low complexity" evidence="1">
    <location>
        <begin position="69"/>
        <end position="81"/>
    </location>
</feature>
<reference evidence="3 4" key="1">
    <citation type="submission" date="2025-05" db="UniProtKB">
        <authorList>
            <consortium name="RefSeq"/>
        </authorList>
    </citation>
    <scope>IDENTIFICATION</scope>
    <source>
        <tissue evidence="3 4">Thorax and Abdomen</tissue>
    </source>
</reference>
<dbReference type="RefSeq" id="XP_046591430.1">
    <property type="nucleotide sequence ID" value="XM_046735474.1"/>
</dbReference>